<accession>A0A8U0HTZ1</accession>
<evidence type="ECO:0000256" key="2">
    <source>
        <dbReference type="ARBA" id="ARBA00009399"/>
    </source>
</evidence>
<feature type="domain" description="GtrA/DPMS transmembrane" evidence="7">
    <location>
        <begin position="20"/>
        <end position="139"/>
    </location>
</feature>
<dbReference type="AlphaFoldDB" id="A0A8U0HTZ1"/>
<proteinExistence type="inferred from homology"/>
<dbReference type="Pfam" id="PF04138">
    <property type="entry name" value="GtrA_DPMS_TM"/>
    <property type="match status" value="1"/>
</dbReference>
<keyword evidence="4 6" id="KW-1133">Transmembrane helix</keyword>
<dbReference type="GO" id="GO:0005886">
    <property type="term" value="C:plasma membrane"/>
    <property type="evidence" value="ECO:0007669"/>
    <property type="project" value="TreeGrafter"/>
</dbReference>
<evidence type="ECO:0000256" key="1">
    <source>
        <dbReference type="ARBA" id="ARBA00004141"/>
    </source>
</evidence>
<feature type="transmembrane region" description="Helical" evidence="6">
    <location>
        <begin position="114"/>
        <end position="133"/>
    </location>
</feature>
<dbReference type="PANTHER" id="PTHR38459:SF1">
    <property type="entry name" value="PROPHAGE BACTOPRENOL-LINKED GLUCOSE TRANSLOCASE HOMOLOG"/>
    <property type="match status" value="1"/>
</dbReference>
<feature type="transmembrane region" description="Helical" evidence="6">
    <location>
        <begin position="46"/>
        <end position="69"/>
    </location>
</feature>
<sequence length="142" mass="15891">MGDSGYRSVTNNPTVVRLYRFVVVGASAALVQTAVLWLLVELGGLNYLVAATLAIELTIVLQFVANNAWTFQHARYTARYDYLVGLLRTNVVRGSAIPIQLALLWAFVNWAGLVYLLANGLAIFISGLYRYYLDSRWTWQIA</sequence>
<protein>
    <submittedName>
        <fullName evidence="8">GtrA family protein</fullName>
    </submittedName>
</protein>
<name>A0A8U0HTZ1_9EURY</name>
<evidence type="ECO:0000259" key="7">
    <source>
        <dbReference type="Pfam" id="PF04138"/>
    </source>
</evidence>
<dbReference type="InterPro" id="IPR051401">
    <property type="entry name" value="GtrA_CellWall_Glycosyl"/>
</dbReference>
<reference evidence="8 9" key="1">
    <citation type="submission" date="2022-04" db="EMBL/GenBank/DDBJ databases">
        <title>Diverse halophilic archaea isolated from saline environments.</title>
        <authorList>
            <person name="Cui H.-L."/>
        </authorList>
    </citation>
    <scope>NUCLEOTIDE SEQUENCE [LARGE SCALE GENOMIC DNA]</scope>
    <source>
        <strain evidence="8 9">XZYJT49</strain>
    </source>
</reference>
<keyword evidence="3 6" id="KW-0812">Transmembrane</keyword>
<dbReference type="InterPro" id="IPR007267">
    <property type="entry name" value="GtrA_DPMS_TM"/>
</dbReference>
<evidence type="ECO:0000256" key="3">
    <source>
        <dbReference type="ARBA" id="ARBA00022692"/>
    </source>
</evidence>
<evidence type="ECO:0000256" key="5">
    <source>
        <dbReference type="ARBA" id="ARBA00023136"/>
    </source>
</evidence>
<keyword evidence="5 6" id="KW-0472">Membrane</keyword>
<dbReference type="RefSeq" id="WP_248650570.1">
    <property type="nucleotide sequence ID" value="NZ_CP096659.1"/>
</dbReference>
<feature type="transmembrane region" description="Helical" evidence="6">
    <location>
        <begin position="90"/>
        <end position="108"/>
    </location>
</feature>
<feature type="transmembrane region" description="Helical" evidence="6">
    <location>
        <begin position="21"/>
        <end position="40"/>
    </location>
</feature>
<dbReference type="GO" id="GO:0000271">
    <property type="term" value="P:polysaccharide biosynthetic process"/>
    <property type="evidence" value="ECO:0007669"/>
    <property type="project" value="InterPro"/>
</dbReference>
<dbReference type="Proteomes" id="UP000830729">
    <property type="component" value="Chromosome"/>
</dbReference>
<evidence type="ECO:0000256" key="6">
    <source>
        <dbReference type="SAM" id="Phobius"/>
    </source>
</evidence>
<comment type="subcellular location">
    <subcellularLocation>
        <location evidence="1">Membrane</location>
        <topology evidence="1">Multi-pass membrane protein</topology>
    </subcellularLocation>
</comment>
<organism evidence="8 9">
    <name type="scientific">Halorussus limi</name>
    <dbReference type="NCBI Taxonomy" id="2938695"/>
    <lineage>
        <taxon>Archaea</taxon>
        <taxon>Methanobacteriati</taxon>
        <taxon>Methanobacteriota</taxon>
        <taxon>Stenosarchaea group</taxon>
        <taxon>Halobacteria</taxon>
        <taxon>Halobacteriales</taxon>
        <taxon>Haladaptataceae</taxon>
        <taxon>Halorussus</taxon>
    </lineage>
</organism>
<dbReference type="EMBL" id="CP096659">
    <property type="protein sequence ID" value="UPV74525.1"/>
    <property type="molecule type" value="Genomic_DNA"/>
</dbReference>
<dbReference type="PANTHER" id="PTHR38459">
    <property type="entry name" value="PROPHAGE BACTOPRENOL-LINKED GLUCOSE TRANSLOCASE HOMOLOG"/>
    <property type="match status" value="1"/>
</dbReference>
<comment type="similarity">
    <text evidence="2">Belongs to the GtrA family.</text>
</comment>
<evidence type="ECO:0000313" key="8">
    <source>
        <dbReference type="EMBL" id="UPV74525.1"/>
    </source>
</evidence>
<dbReference type="KEGG" id="halx:M0R89_00295"/>
<evidence type="ECO:0000313" key="9">
    <source>
        <dbReference type="Proteomes" id="UP000830729"/>
    </source>
</evidence>
<keyword evidence="9" id="KW-1185">Reference proteome</keyword>
<dbReference type="GeneID" id="72183592"/>
<gene>
    <name evidence="8" type="ORF">M0R89_00295</name>
</gene>
<evidence type="ECO:0000256" key="4">
    <source>
        <dbReference type="ARBA" id="ARBA00022989"/>
    </source>
</evidence>